<dbReference type="InterPro" id="IPR035919">
    <property type="entry name" value="EAL_sf"/>
</dbReference>
<evidence type="ECO:0000313" key="4">
    <source>
        <dbReference type="Proteomes" id="UP000254968"/>
    </source>
</evidence>
<dbReference type="SMART" id="SM00052">
    <property type="entry name" value="EAL"/>
    <property type="match status" value="1"/>
</dbReference>
<gene>
    <name evidence="3" type="primary">ycgG</name>
    <name evidence="3" type="ORF">NCTC13315_01464</name>
</gene>
<dbReference type="Pfam" id="PF00563">
    <property type="entry name" value="EAL"/>
    <property type="match status" value="1"/>
</dbReference>
<dbReference type="PROSITE" id="PS50883">
    <property type="entry name" value="EAL"/>
    <property type="match status" value="1"/>
</dbReference>
<feature type="transmembrane region" description="Helical" evidence="1">
    <location>
        <begin position="243"/>
        <end position="261"/>
    </location>
</feature>
<dbReference type="PANTHER" id="PTHR33121">
    <property type="entry name" value="CYCLIC DI-GMP PHOSPHODIESTERASE PDEF"/>
    <property type="match status" value="1"/>
</dbReference>
<dbReference type="CDD" id="cd01948">
    <property type="entry name" value="EAL"/>
    <property type="match status" value="1"/>
</dbReference>
<dbReference type="InterPro" id="IPR050706">
    <property type="entry name" value="Cyclic-di-GMP_PDE-like"/>
</dbReference>
<keyword evidence="1" id="KW-1133">Transmembrane helix</keyword>
<protein>
    <submittedName>
        <fullName evidence="3">Regulatory protein (EAL domain)</fullName>
    </submittedName>
</protein>
<dbReference type="SUPFAM" id="SSF141868">
    <property type="entry name" value="EAL domain-like"/>
    <property type="match status" value="1"/>
</dbReference>
<evidence type="ECO:0000313" key="3">
    <source>
        <dbReference type="EMBL" id="STX28930.1"/>
    </source>
</evidence>
<dbReference type="RefSeq" id="WP_115302639.1">
    <property type="nucleotide sequence ID" value="NZ_CAAAHO010000004.1"/>
</dbReference>
<dbReference type="PANTHER" id="PTHR33121:SF80">
    <property type="entry name" value="CYCLIC DI-GMP PHOSPHODIESTERASE PDEL"/>
    <property type="match status" value="1"/>
</dbReference>
<dbReference type="AlphaFoldDB" id="A0A378I2G2"/>
<keyword evidence="1" id="KW-0472">Membrane</keyword>
<name>A0A378I2G2_9GAMM</name>
<reference evidence="3 4" key="1">
    <citation type="submission" date="2018-06" db="EMBL/GenBank/DDBJ databases">
        <authorList>
            <consortium name="Pathogen Informatics"/>
            <person name="Doyle S."/>
        </authorList>
    </citation>
    <scope>NUCLEOTIDE SEQUENCE [LARGE SCALE GENOMIC DNA]</scope>
    <source>
        <strain evidence="3 4">NCTC13315</strain>
    </source>
</reference>
<evidence type="ECO:0000256" key="1">
    <source>
        <dbReference type="SAM" id="Phobius"/>
    </source>
</evidence>
<organism evidence="3 4">
    <name type="scientific">Legionella beliardensis</name>
    <dbReference type="NCBI Taxonomy" id="91822"/>
    <lineage>
        <taxon>Bacteria</taxon>
        <taxon>Pseudomonadati</taxon>
        <taxon>Pseudomonadota</taxon>
        <taxon>Gammaproteobacteria</taxon>
        <taxon>Legionellales</taxon>
        <taxon>Legionellaceae</taxon>
        <taxon>Legionella</taxon>
    </lineage>
</organism>
<accession>A0A378I2G2</accession>
<proteinExistence type="predicted"/>
<keyword evidence="4" id="KW-1185">Reference proteome</keyword>
<dbReference type="Gene3D" id="3.20.20.450">
    <property type="entry name" value="EAL domain"/>
    <property type="match status" value="1"/>
</dbReference>
<evidence type="ECO:0000259" key="2">
    <source>
        <dbReference type="PROSITE" id="PS50883"/>
    </source>
</evidence>
<dbReference type="InterPro" id="IPR001633">
    <property type="entry name" value="EAL_dom"/>
</dbReference>
<dbReference type="EMBL" id="UGNV01000001">
    <property type="protein sequence ID" value="STX28930.1"/>
    <property type="molecule type" value="Genomic_DNA"/>
</dbReference>
<sequence length="530" mass="61317">MAKQAPTEDLRLKFSTVWAIATILLICLVNFYQGWHLKYQKESHLQLQASHLGYKLDHFIDTIVKPLDLLPLTQEQLKNCQHLLLPKLQALVFNSPIITGIVIYNAKTNFICTTFDPQAPLPNPYISQQILLGPMKTTQVNNEFFLLQRPYQDIYIGIYILKSTLETFLLDDLDHTTMALYDMQKKQIILDSNISTTSDKQLYPMTLNNLTNLNKNTLILPLDSLKNIKLIVQADSFNFYKNLIVQLLLISLPLLFLSWLLHNYFQQIMNKRFSITAALNNALKMHQFFPSYQPILCPKTKTFCGAEILIRWINDENELIMPDYFIDDAERSDLIVPITLQLVEKTLAECAEFLHKNPSFHLGFNIAPSHFKSETFFEDFDNLCKYNAIFPKQIMLELTERELFNNVEQRIKIKMAELRNKGYLLAIDDFGTGHASISYLQHFPFNFLKIDKLFIQSIGTGAITEALNEAIISIANSLKLKIIAEGVETQEQFDYLIAKKVDFIQGWFIAKAMNFNQLQELILSKRKKHE</sequence>
<feature type="transmembrane region" description="Helical" evidence="1">
    <location>
        <begin position="12"/>
        <end position="32"/>
    </location>
</feature>
<dbReference type="GO" id="GO:0071111">
    <property type="term" value="F:cyclic-guanylate-specific phosphodiesterase activity"/>
    <property type="evidence" value="ECO:0007669"/>
    <property type="project" value="InterPro"/>
</dbReference>
<keyword evidence="1" id="KW-0812">Transmembrane</keyword>
<dbReference type="Proteomes" id="UP000254968">
    <property type="component" value="Unassembled WGS sequence"/>
</dbReference>
<feature type="domain" description="EAL" evidence="2">
    <location>
        <begin position="272"/>
        <end position="526"/>
    </location>
</feature>
<dbReference type="OrthoDB" id="675397at2"/>